<dbReference type="Proteomes" id="UP000298133">
    <property type="component" value="Unassembled WGS sequence"/>
</dbReference>
<evidence type="ECO:0000259" key="13">
    <source>
        <dbReference type="PROSITE" id="PS50198"/>
    </source>
</evidence>
<feature type="domain" description="PpiC" evidence="13">
    <location>
        <begin position="265"/>
        <end position="357"/>
    </location>
</feature>
<keyword evidence="11" id="KW-0413">Isomerase</keyword>
<dbReference type="PROSITE" id="PS01096">
    <property type="entry name" value="PPIC_PPIASE_1"/>
    <property type="match status" value="1"/>
</dbReference>
<accession>A0A4Y8UPJ3</accession>
<reference evidence="14 15" key="1">
    <citation type="submission" date="2019-03" db="EMBL/GenBank/DDBJ databases">
        <title>Draft genome of Gammaproteobacteria bacterium LSUCC0057, a member of the SAR92 clade.</title>
        <authorList>
            <person name="Lanclos V.C."/>
            <person name="Doiron C."/>
            <person name="Henson M.W."/>
            <person name="Thrash J.C."/>
        </authorList>
    </citation>
    <scope>NUCLEOTIDE SEQUENCE [LARGE SCALE GENOMIC DNA]</scope>
    <source>
        <strain evidence="14 15">LSUCC0057</strain>
    </source>
</reference>
<evidence type="ECO:0000256" key="12">
    <source>
        <dbReference type="SAM" id="Phobius"/>
    </source>
</evidence>
<organism evidence="14 15">
    <name type="scientific">Gammaproteobacteria bacterium LSUCC0057</name>
    <dbReference type="NCBI Taxonomy" id="2559237"/>
    <lineage>
        <taxon>Bacteria</taxon>
        <taxon>Pseudomonadati</taxon>
        <taxon>Pseudomonadota</taxon>
        <taxon>Gammaproteobacteria</taxon>
        <taxon>Cellvibrionales</taxon>
        <taxon>Porticoccaceae</taxon>
        <taxon>SAR92 clade</taxon>
    </lineage>
</organism>
<evidence type="ECO:0000256" key="7">
    <source>
        <dbReference type="ARBA" id="ARBA00023186"/>
    </source>
</evidence>
<sequence length="618" mass="66050">MLQSFRDNIKGFTAIFLIGLLTIPFAFVGVDSLFLSGSAAESALVVNGETLSELKVQRAIASERSAILDANPGLDAALLEDQLLRPRAEQQLIAAKLLEQAARQAGMAIGPRPVAEQLAQIGAFQSDGRFDPDRYRYVIQSQGYTSAEFKNTVAQELLTQQFSSGFINSAFVTDSEIDQLAEIIEQTRDYYYLLLSAQQQAEQVEIDSAAVEAFYAANSARFSTPEQLSVDYIELSLASVAAAIELSEQQIAQRLEQLEAASAPTELRSAAHILLEQPSAELLAEIAQRLASGEEFAALAAEYSTDIVSASAGGELGFSDGSTFPEPFEQALASLAVGEVSTPVETEAGTHLIKLLAVESSVVDVAQQRRSVEQALRAELAQSQLAEQLAALKELSFNAESLATVAAELGVAVQRSAPFSRDGGSDIAASAAVVDAAFSDDVRVDGFASEVLELGDDRYAVIKLVESIPAALLPLAEVADTITAELRQQRVAAALQQRGMAYIAELEQGATIEALAKRDQLSWQVVSDASMAQPQVQAEILQRVFAMANPEQRGSFALQPLASGDLAVVALREVTLGSVERMSAERRRAVRAGLLQSGVLAELGSYQTALFDSADIKR</sequence>
<evidence type="ECO:0000256" key="9">
    <source>
        <dbReference type="ARBA" id="ARBA00040743"/>
    </source>
</evidence>
<evidence type="ECO:0000256" key="3">
    <source>
        <dbReference type="ARBA" id="ARBA00022519"/>
    </source>
</evidence>
<comment type="caution">
    <text evidence="14">The sequence shown here is derived from an EMBL/GenBank/DDBJ whole genome shotgun (WGS) entry which is preliminary data.</text>
</comment>
<gene>
    <name evidence="14" type="ORF">E3W66_04525</name>
</gene>
<dbReference type="PROSITE" id="PS50198">
    <property type="entry name" value="PPIC_PPIASE_2"/>
    <property type="match status" value="1"/>
</dbReference>
<evidence type="ECO:0000256" key="5">
    <source>
        <dbReference type="ARBA" id="ARBA00022989"/>
    </source>
</evidence>
<dbReference type="PANTHER" id="PTHR47529:SF1">
    <property type="entry name" value="PERIPLASMIC CHAPERONE PPID"/>
    <property type="match status" value="1"/>
</dbReference>
<dbReference type="GO" id="GO:0003755">
    <property type="term" value="F:peptidyl-prolyl cis-trans isomerase activity"/>
    <property type="evidence" value="ECO:0007669"/>
    <property type="project" value="UniProtKB-KW"/>
</dbReference>
<evidence type="ECO:0000256" key="6">
    <source>
        <dbReference type="ARBA" id="ARBA00023136"/>
    </source>
</evidence>
<dbReference type="PANTHER" id="PTHR47529">
    <property type="entry name" value="PEPTIDYL-PROLYL CIS-TRANS ISOMERASE D"/>
    <property type="match status" value="1"/>
</dbReference>
<dbReference type="SUPFAM" id="SSF54534">
    <property type="entry name" value="FKBP-like"/>
    <property type="match status" value="1"/>
</dbReference>
<feature type="transmembrane region" description="Helical" evidence="12">
    <location>
        <begin position="12"/>
        <end position="35"/>
    </location>
</feature>
<name>A0A4Y8UPJ3_9GAMM</name>
<evidence type="ECO:0000256" key="11">
    <source>
        <dbReference type="PROSITE-ProRule" id="PRU00278"/>
    </source>
</evidence>
<dbReference type="Pfam" id="PF13624">
    <property type="entry name" value="SurA_N_3"/>
    <property type="match status" value="1"/>
</dbReference>
<evidence type="ECO:0000313" key="15">
    <source>
        <dbReference type="Proteomes" id="UP000298133"/>
    </source>
</evidence>
<evidence type="ECO:0000256" key="10">
    <source>
        <dbReference type="ARBA" id="ARBA00042775"/>
    </source>
</evidence>
<proteinExistence type="inferred from homology"/>
<evidence type="ECO:0000256" key="1">
    <source>
        <dbReference type="ARBA" id="ARBA00004382"/>
    </source>
</evidence>
<dbReference type="SUPFAM" id="SSF109998">
    <property type="entry name" value="Triger factor/SurA peptide-binding domain-like"/>
    <property type="match status" value="1"/>
</dbReference>
<comment type="similarity">
    <text evidence="8">Belongs to the PpiD chaperone family.</text>
</comment>
<protein>
    <recommendedName>
        <fullName evidence="9">Periplasmic chaperone PpiD</fullName>
    </recommendedName>
    <alternativeName>
        <fullName evidence="10">Periplasmic folding chaperone</fullName>
    </alternativeName>
</protein>
<evidence type="ECO:0000256" key="2">
    <source>
        <dbReference type="ARBA" id="ARBA00022475"/>
    </source>
</evidence>
<dbReference type="Pfam" id="PF00639">
    <property type="entry name" value="Rotamase"/>
    <property type="match status" value="1"/>
</dbReference>
<dbReference type="GO" id="GO:0005886">
    <property type="term" value="C:plasma membrane"/>
    <property type="evidence" value="ECO:0007669"/>
    <property type="project" value="UniProtKB-SubCell"/>
</dbReference>
<dbReference type="InterPro" id="IPR046357">
    <property type="entry name" value="PPIase_dom_sf"/>
</dbReference>
<evidence type="ECO:0000256" key="8">
    <source>
        <dbReference type="ARBA" id="ARBA00038408"/>
    </source>
</evidence>
<keyword evidence="7" id="KW-0143">Chaperone</keyword>
<keyword evidence="11" id="KW-0697">Rotamase</keyword>
<keyword evidence="3" id="KW-0997">Cell inner membrane</keyword>
<dbReference type="InterPro" id="IPR052029">
    <property type="entry name" value="PpiD_chaperone"/>
</dbReference>
<dbReference type="OrthoDB" id="9812372at2"/>
<dbReference type="InterPro" id="IPR000297">
    <property type="entry name" value="PPIase_PpiC"/>
</dbReference>
<dbReference type="AlphaFoldDB" id="A0A4Y8UPJ3"/>
<dbReference type="InterPro" id="IPR023058">
    <property type="entry name" value="PPIase_PpiC_CS"/>
</dbReference>
<keyword evidence="2" id="KW-1003">Cell membrane</keyword>
<evidence type="ECO:0000256" key="4">
    <source>
        <dbReference type="ARBA" id="ARBA00022692"/>
    </source>
</evidence>
<evidence type="ECO:0000313" key="14">
    <source>
        <dbReference type="EMBL" id="TFH69193.1"/>
    </source>
</evidence>
<comment type="subcellular location">
    <subcellularLocation>
        <location evidence="1">Cell inner membrane</location>
        <topology evidence="1">Single-pass type II membrane protein</topology>
        <orientation evidence="1">Periplasmic side</orientation>
    </subcellularLocation>
</comment>
<keyword evidence="15" id="KW-1185">Reference proteome</keyword>
<keyword evidence="6 12" id="KW-0472">Membrane</keyword>
<dbReference type="InterPro" id="IPR027304">
    <property type="entry name" value="Trigger_fact/SurA_dom_sf"/>
</dbReference>
<dbReference type="EMBL" id="SPIA01000001">
    <property type="protein sequence ID" value="TFH69193.1"/>
    <property type="molecule type" value="Genomic_DNA"/>
</dbReference>
<dbReference type="Gene3D" id="3.10.50.40">
    <property type="match status" value="1"/>
</dbReference>
<keyword evidence="5 12" id="KW-1133">Transmembrane helix</keyword>
<dbReference type="Gene3D" id="1.10.4030.10">
    <property type="entry name" value="Porin chaperone SurA, peptide-binding domain"/>
    <property type="match status" value="1"/>
</dbReference>
<keyword evidence="4 12" id="KW-0812">Transmembrane</keyword>